<sequence length="541" mass="57552">MSRRLPNVVIAAVPVVFLGLFFFYPVFTILANAISQGWNGFTDIVESPRARNAIWFTLWQAAASTALTLCVGLPAAALIARTTGKQGAFFKALVTVPFVLPTIVVGGAFKELFEQMNSTLGVPNLNHTAAAVIIAHTFFNFAVVARTVGVFWSGLDHQLEEQARTLGSSNAEVFWRVTCPRLKPALYAAAAITFLFSFTSFGVVLVLGGLGQATIETEIYRHAIIRGDMTSSAMLALIQVVVVLVLVLVNSTLERRTSVTTQMVRSPIAALGTKTKIGIGCFTVAFLGTPLVVMIERSLSVGGKYGVRHYTALFSKIPQLPTTAVEALANSVVFAAIATVVALTVGVICAMAIVARGGFTSRFFDLGAMLPLGVSAVTVGFGILIALDEAPFDWRTRWWIVPVAHALVAVPFVVRSVVPMLRRIHPSLREAAALLGAPRSRIRRQIELPLIARGLAVAAGFAFAISLGEFGATSFLPRRADTLTAPQAVFRLLGTPGDLLRGQAMALSVVLAAAVAVTVIASEVLSADPTSRSRQKPPIGS</sequence>
<feature type="domain" description="ABC transmembrane type-1" evidence="9">
    <location>
        <begin position="328"/>
        <end position="522"/>
    </location>
</feature>
<evidence type="ECO:0000256" key="8">
    <source>
        <dbReference type="SAM" id="Phobius"/>
    </source>
</evidence>
<dbReference type="Pfam" id="PF00528">
    <property type="entry name" value="BPD_transp_1"/>
    <property type="match status" value="2"/>
</dbReference>
<feature type="transmembrane region" description="Helical" evidence="8">
    <location>
        <begin position="504"/>
        <end position="526"/>
    </location>
</feature>
<dbReference type="InterPro" id="IPR000515">
    <property type="entry name" value="MetI-like"/>
</dbReference>
<dbReference type="GO" id="GO:0055085">
    <property type="term" value="P:transmembrane transport"/>
    <property type="evidence" value="ECO:0007669"/>
    <property type="project" value="InterPro"/>
</dbReference>
<feature type="transmembrane region" description="Helical" evidence="8">
    <location>
        <begin position="129"/>
        <end position="155"/>
    </location>
</feature>
<evidence type="ECO:0000259" key="9">
    <source>
        <dbReference type="PROSITE" id="PS50928"/>
    </source>
</evidence>
<dbReference type="CDD" id="cd06261">
    <property type="entry name" value="TM_PBP2"/>
    <property type="match status" value="2"/>
</dbReference>
<dbReference type="PROSITE" id="PS50928">
    <property type="entry name" value="ABC_TM1"/>
    <property type="match status" value="2"/>
</dbReference>
<comment type="subcellular location">
    <subcellularLocation>
        <location evidence="1">Cell inner membrane</location>
        <topology evidence="1">Multi-pass membrane protein</topology>
    </subcellularLocation>
</comment>
<evidence type="ECO:0000313" key="10">
    <source>
        <dbReference type="EMBL" id="SUZ58016.1"/>
    </source>
</evidence>
<dbReference type="PANTHER" id="PTHR43357">
    <property type="entry name" value="INNER MEMBRANE ABC TRANSPORTER PERMEASE PROTEIN YDCV"/>
    <property type="match status" value="1"/>
</dbReference>
<feature type="transmembrane region" description="Helical" evidence="8">
    <location>
        <begin position="450"/>
        <end position="468"/>
    </location>
</feature>
<organism evidence="10">
    <name type="scientific">marine metagenome</name>
    <dbReference type="NCBI Taxonomy" id="408172"/>
    <lineage>
        <taxon>unclassified sequences</taxon>
        <taxon>metagenomes</taxon>
        <taxon>ecological metagenomes</taxon>
    </lineage>
</organism>
<feature type="transmembrane region" description="Helical" evidence="8">
    <location>
        <begin position="277"/>
        <end position="295"/>
    </location>
</feature>
<evidence type="ECO:0000256" key="5">
    <source>
        <dbReference type="ARBA" id="ARBA00022692"/>
    </source>
</evidence>
<dbReference type="AlphaFoldDB" id="A0A381NTQ0"/>
<feature type="transmembrane region" description="Helical" evidence="8">
    <location>
        <begin position="185"/>
        <end position="210"/>
    </location>
</feature>
<dbReference type="SUPFAM" id="SSF161098">
    <property type="entry name" value="MetI-like"/>
    <property type="match status" value="2"/>
</dbReference>
<feature type="transmembrane region" description="Helical" evidence="8">
    <location>
        <begin position="332"/>
        <end position="354"/>
    </location>
</feature>
<protein>
    <recommendedName>
        <fullName evidence="9">ABC transmembrane type-1 domain-containing protein</fullName>
    </recommendedName>
</protein>
<feature type="transmembrane region" description="Helical" evidence="8">
    <location>
        <begin position="54"/>
        <end position="76"/>
    </location>
</feature>
<keyword evidence="2" id="KW-0813">Transport</keyword>
<evidence type="ECO:0000256" key="3">
    <source>
        <dbReference type="ARBA" id="ARBA00022475"/>
    </source>
</evidence>
<name>A0A381NTQ0_9ZZZZ</name>
<keyword evidence="7 8" id="KW-0472">Membrane</keyword>
<dbReference type="PANTHER" id="PTHR43357:SF4">
    <property type="entry name" value="INNER MEMBRANE ABC TRANSPORTER PERMEASE PROTEIN YDCV"/>
    <property type="match status" value="1"/>
</dbReference>
<keyword evidence="5 8" id="KW-0812">Transmembrane</keyword>
<evidence type="ECO:0000256" key="2">
    <source>
        <dbReference type="ARBA" id="ARBA00022448"/>
    </source>
</evidence>
<keyword evidence="3" id="KW-1003">Cell membrane</keyword>
<feature type="transmembrane region" description="Helical" evidence="8">
    <location>
        <begin position="366"/>
        <end position="387"/>
    </location>
</feature>
<feature type="transmembrane region" description="Helical" evidence="8">
    <location>
        <begin position="88"/>
        <end position="109"/>
    </location>
</feature>
<feature type="transmembrane region" description="Helical" evidence="8">
    <location>
        <begin position="230"/>
        <end position="249"/>
    </location>
</feature>
<dbReference type="EMBL" id="UINC01000592">
    <property type="protein sequence ID" value="SUZ58016.1"/>
    <property type="molecule type" value="Genomic_DNA"/>
</dbReference>
<evidence type="ECO:0000256" key="1">
    <source>
        <dbReference type="ARBA" id="ARBA00004429"/>
    </source>
</evidence>
<gene>
    <name evidence="10" type="ORF">METZ01_LOCUS10870</name>
</gene>
<reference evidence="10" key="1">
    <citation type="submission" date="2018-05" db="EMBL/GenBank/DDBJ databases">
        <authorList>
            <person name="Lanie J.A."/>
            <person name="Ng W.-L."/>
            <person name="Kazmierczak K.M."/>
            <person name="Andrzejewski T.M."/>
            <person name="Davidsen T.M."/>
            <person name="Wayne K.J."/>
            <person name="Tettelin H."/>
            <person name="Glass J.I."/>
            <person name="Rusch D."/>
            <person name="Podicherti R."/>
            <person name="Tsui H.-C.T."/>
            <person name="Winkler M.E."/>
        </authorList>
    </citation>
    <scope>NUCLEOTIDE SEQUENCE</scope>
</reference>
<accession>A0A381NTQ0</accession>
<dbReference type="InterPro" id="IPR035906">
    <property type="entry name" value="MetI-like_sf"/>
</dbReference>
<feature type="transmembrane region" description="Helical" evidence="8">
    <location>
        <begin position="7"/>
        <end position="34"/>
    </location>
</feature>
<keyword evidence="6 8" id="KW-1133">Transmembrane helix</keyword>
<evidence type="ECO:0000256" key="6">
    <source>
        <dbReference type="ARBA" id="ARBA00022989"/>
    </source>
</evidence>
<evidence type="ECO:0000256" key="4">
    <source>
        <dbReference type="ARBA" id="ARBA00022519"/>
    </source>
</evidence>
<evidence type="ECO:0000256" key="7">
    <source>
        <dbReference type="ARBA" id="ARBA00023136"/>
    </source>
</evidence>
<feature type="transmembrane region" description="Helical" evidence="8">
    <location>
        <begin position="399"/>
        <end position="418"/>
    </location>
</feature>
<dbReference type="Gene3D" id="1.10.3720.10">
    <property type="entry name" value="MetI-like"/>
    <property type="match status" value="2"/>
</dbReference>
<feature type="domain" description="ABC transmembrane type-1" evidence="9">
    <location>
        <begin position="54"/>
        <end position="250"/>
    </location>
</feature>
<proteinExistence type="predicted"/>
<keyword evidence="4" id="KW-0997">Cell inner membrane</keyword>
<dbReference type="GO" id="GO:0005886">
    <property type="term" value="C:plasma membrane"/>
    <property type="evidence" value="ECO:0007669"/>
    <property type="project" value="UniProtKB-SubCell"/>
</dbReference>